<reference evidence="2 3" key="1">
    <citation type="journal article" date="2024" name="Commun. Biol.">
        <title>Comparative genomic analysis of thermophilic fungi reveals convergent evolutionary adaptations and gene losses.</title>
        <authorList>
            <person name="Steindorff A.S."/>
            <person name="Aguilar-Pontes M.V."/>
            <person name="Robinson A.J."/>
            <person name="Andreopoulos B."/>
            <person name="LaButti K."/>
            <person name="Kuo A."/>
            <person name="Mondo S."/>
            <person name="Riley R."/>
            <person name="Otillar R."/>
            <person name="Haridas S."/>
            <person name="Lipzen A."/>
            <person name="Grimwood J."/>
            <person name="Schmutz J."/>
            <person name="Clum A."/>
            <person name="Reid I.D."/>
            <person name="Moisan M.C."/>
            <person name="Butler G."/>
            <person name="Nguyen T.T.M."/>
            <person name="Dewar K."/>
            <person name="Conant G."/>
            <person name="Drula E."/>
            <person name="Henrissat B."/>
            <person name="Hansel C."/>
            <person name="Singer S."/>
            <person name="Hutchinson M.I."/>
            <person name="de Vries R.P."/>
            <person name="Natvig D.O."/>
            <person name="Powell A.J."/>
            <person name="Tsang A."/>
            <person name="Grigoriev I.V."/>
        </authorList>
    </citation>
    <scope>NUCLEOTIDE SEQUENCE [LARGE SCALE GENOMIC DNA]</scope>
    <source>
        <strain evidence="2 3">CBS 494.80</strain>
    </source>
</reference>
<keyword evidence="1" id="KW-1133">Transmembrane helix</keyword>
<keyword evidence="3" id="KW-1185">Reference proteome</keyword>
<keyword evidence="1" id="KW-0812">Transmembrane</keyword>
<comment type="caution">
    <text evidence="2">The sequence shown here is derived from an EMBL/GenBank/DDBJ whole genome shotgun (WGS) entry which is preliminary data.</text>
</comment>
<proteinExistence type="predicted"/>
<dbReference type="Proteomes" id="UP001595075">
    <property type="component" value="Unassembled WGS sequence"/>
</dbReference>
<gene>
    <name evidence="2" type="ORF">VTL71DRAFT_2527</name>
</gene>
<evidence type="ECO:0000256" key="1">
    <source>
        <dbReference type="SAM" id="Phobius"/>
    </source>
</evidence>
<feature type="transmembrane region" description="Helical" evidence="1">
    <location>
        <begin position="52"/>
        <end position="73"/>
    </location>
</feature>
<accession>A0ABR4CAH4</accession>
<sequence length="75" mass="8342">MHQIQFPHSVLEDCSSDDRALRCSVMSEVTIQGTSRIWEFWGIEAVEDSKSIVYSTCLAVAVTVYILIGSLTLGF</sequence>
<evidence type="ECO:0000313" key="2">
    <source>
        <dbReference type="EMBL" id="KAL2066456.1"/>
    </source>
</evidence>
<name>A0ABR4CAH4_9HELO</name>
<keyword evidence="1" id="KW-0472">Membrane</keyword>
<evidence type="ECO:0000313" key="3">
    <source>
        <dbReference type="Proteomes" id="UP001595075"/>
    </source>
</evidence>
<protein>
    <submittedName>
        <fullName evidence="2">Uncharacterized protein</fullName>
    </submittedName>
</protein>
<organism evidence="2 3">
    <name type="scientific">Oculimacula yallundae</name>
    <dbReference type="NCBI Taxonomy" id="86028"/>
    <lineage>
        <taxon>Eukaryota</taxon>
        <taxon>Fungi</taxon>
        <taxon>Dikarya</taxon>
        <taxon>Ascomycota</taxon>
        <taxon>Pezizomycotina</taxon>
        <taxon>Leotiomycetes</taxon>
        <taxon>Helotiales</taxon>
        <taxon>Ploettnerulaceae</taxon>
        <taxon>Oculimacula</taxon>
    </lineage>
</organism>
<dbReference type="EMBL" id="JAZHXI010000011">
    <property type="protein sequence ID" value="KAL2066456.1"/>
    <property type="molecule type" value="Genomic_DNA"/>
</dbReference>